<dbReference type="EMBL" id="UINC01027925">
    <property type="protein sequence ID" value="SVB08010.1"/>
    <property type="molecule type" value="Genomic_DNA"/>
</dbReference>
<feature type="region of interest" description="Disordered" evidence="1">
    <location>
        <begin position="39"/>
        <end position="59"/>
    </location>
</feature>
<dbReference type="AlphaFoldDB" id="A0A382B2G0"/>
<feature type="non-terminal residue" evidence="2">
    <location>
        <position position="59"/>
    </location>
</feature>
<accession>A0A382B2G0</accession>
<gene>
    <name evidence="2" type="ORF">METZ01_LOCUS160864</name>
</gene>
<evidence type="ECO:0000313" key="2">
    <source>
        <dbReference type="EMBL" id="SVB08010.1"/>
    </source>
</evidence>
<proteinExistence type="predicted"/>
<name>A0A382B2G0_9ZZZZ</name>
<sequence>MTVLNSAILDLGKLQEGATPLQPPGVSDVPCHVKKQVFGQLGQPTRTTRRPHSVKTQLG</sequence>
<protein>
    <submittedName>
        <fullName evidence="2">Uncharacterized protein</fullName>
    </submittedName>
</protein>
<reference evidence="2" key="1">
    <citation type="submission" date="2018-05" db="EMBL/GenBank/DDBJ databases">
        <authorList>
            <person name="Lanie J.A."/>
            <person name="Ng W.-L."/>
            <person name="Kazmierczak K.M."/>
            <person name="Andrzejewski T.M."/>
            <person name="Davidsen T.M."/>
            <person name="Wayne K.J."/>
            <person name="Tettelin H."/>
            <person name="Glass J.I."/>
            <person name="Rusch D."/>
            <person name="Podicherti R."/>
            <person name="Tsui H.-C.T."/>
            <person name="Winkler M.E."/>
        </authorList>
    </citation>
    <scope>NUCLEOTIDE SEQUENCE</scope>
</reference>
<organism evidence="2">
    <name type="scientific">marine metagenome</name>
    <dbReference type="NCBI Taxonomy" id="408172"/>
    <lineage>
        <taxon>unclassified sequences</taxon>
        <taxon>metagenomes</taxon>
        <taxon>ecological metagenomes</taxon>
    </lineage>
</organism>
<evidence type="ECO:0000256" key="1">
    <source>
        <dbReference type="SAM" id="MobiDB-lite"/>
    </source>
</evidence>